<sequence>TMAAVASAELVQEFQEVSEARSPLAEEDLALLLARVKRTQLATDQVELVSQALEGHTLTCSQAGLLLQAIKLGLLQRILVFQVFRGRLSDAASGLDLVVAPLPTLIGE</sequence>
<reference evidence="1" key="1">
    <citation type="submission" date="2021-02" db="EMBL/GenBank/DDBJ databases">
        <authorList>
            <person name="Dougan E. K."/>
            <person name="Rhodes N."/>
            <person name="Thang M."/>
            <person name="Chan C."/>
        </authorList>
    </citation>
    <scope>NUCLEOTIDE SEQUENCE</scope>
</reference>
<proteinExistence type="predicted"/>
<protein>
    <submittedName>
        <fullName evidence="1">Uncharacterized protein</fullName>
    </submittedName>
</protein>
<keyword evidence="2" id="KW-1185">Reference proteome</keyword>
<accession>A0A813DMB7</accession>
<gene>
    <name evidence="1" type="ORF">PGLA1383_LOCUS8549</name>
</gene>
<feature type="non-terminal residue" evidence="1">
    <location>
        <position position="108"/>
    </location>
</feature>
<organism evidence="1 2">
    <name type="scientific">Polarella glacialis</name>
    <name type="common">Dinoflagellate</name>
    <dbReference type="NCBI Taxonomy" id="89957"/>
    <lineage>
        <taxon>Eukaryota</taxon>
        <taxon>Sar</taxon>
        <taxon>Alveolata</taxon>
        <taxon>Dinophyceae</taxon>
        <taxon>Suessiales</taxon>
        <taxon>Suessiaceae</taxon>
        <taxon>Polarella</taxon>
    </lineage>
</organism>
<dbReference type="EMBL" id="CAJNNV010003897">
    <property type="protein sequence ID" value="CAE8589820.1"/>
    <property type="molecule type" value="Genomic_DNA"/>
</dbReference>
<evidence type="ECO:0000313" key="2">
    <source>
        <dbReference type="Proteomes" id="UP000654075"/>
    </source>
</evidence>
<evidence type="ECO:0000313" key="1">
    <source>
        <dbReference type="EMBL" id="CAE8589820.1"/>
    </source>
</evidence>
<comment type="caution">
    <text evidence="1">The sequence shown here is derived from an EMBL/GenBank/DDBJ whole genome shotgun (WGS) entry which is preliminary data.</text>
</comment>
<dbReference type="AlphaFoldDB" id="A0A813DMB7"/>
<dbReference type="Proteomes" id="UP000654075">
    <property type="component" value="Unassembled WGS sequence"/>
</dbReference>
<name>A0A813DMB7_POLGL</name>
<feature type="non-terminal residue" evidence="1">
    <location>
        <position position="1"/>
    </location>
</feature>